<proteinExistence type="predicted"/>
<dbReference type="PANTHER" id="PTHR36216:SF1">
    <property type="entry name" value="HTH ARSR-TYPE DOMAIN-CONTAINING PROTEIN"/>
    <property type="match status" value="1"/>
</dbReference>
<feature type="domain" description="HTH crp-type" evidence="2">
    <location>
        <begin position="146"/>
        <end position="194"/>
    </location>
</feature>
<dbReference type="Pfam" id="PF13545">
    <property type="entry name" value="HTH_Crp_2"/>
    <property type="match status" value="1"/>
</dbReference>
<accession>A0A343TKJ6</accession>
<dbReference type="InterPro" id="IPR036388">
    <property type="entry name" value="WH-like_DNA-bd_sf"/>
</dbReference>
<gene>
    <name evidence="4" type="primary">arsR19</name>
    <name evidence="4" type="ORF">AArcSl_1993</name>
</gene>
<dbReference type="Proteomes" id="UP000263012">
    <property type="component" value="Chromosome"/>
</dbReference>
<feature type="region of interest" description="Disordered" evidence="1">
    <location>
        <begin position="37"/>
        <end position="59"/>
    </location>
</feature>
<evidence type="ECO:0000313" key="5">
    <source>
        <dbReference type="Proteomes" id="UP000263012"/>
    </source>
</evidence>
<dbReference type="InterPro" id="IPR056504">
    <property type="entry name" value="HTH_HVO_0163_N"/>
</dbReference>
<dbReference type="PANTHER" id="PTHR36216">
    <property type="entry name" value="TRANSCRIPTIONAL REGULATOR, TRMB"/>
    <property type="match status" value="1"/>
</dbReference>
<keyword evidence="5" id="KW-1185">Reference proteome</keyword>
<dbReference type="GO" id="GO:0003677">
    <property type="term" value="F:DNA binding"/>
    <property type="evidence" value="ECO:0007669"/>
    <property type="project" value="InterPro"/>
</dbReference>
<dbReference type="CDD" id="cd00090">
    <property type="entry name" value="HTH_ARSR"/>
    <property type="match status" value="2"/>
</dbReference>
<evidence type="ECO:0000259" key="2">
    <source>
        <dbReference type="Pfam" id="PF13545"/>
    </source>
</evidence>
<feature type="domain" description="HVO-0163 N-terminal HTH" evidence="3">
    <location>
        <begin position="58"/>
        <end position="128"/>
    </location>
</feature>
<dbReference type="AlphaFoldDB" id="A0A343TKJ6"/>
<evidence type="ECO:0000313" key="4">
    <source>
        <dbReference type="EMBL" id="AUX09618.1"/>
    </source>
</evidence>
<evidence type="ECO:0000259" key="3">
    <source>
        <dbReference type="Pfam" id="PF24266"/>
    </source>
</evidence>
<reference evidence="5" key="1">
    <citation type="submission" date="2017-11" db="EMBL/GenBank/DDBJ databases">
        <title>Phenotypic and genomic properties of facultatively anaerobic sulfur-reducing natronoarchaea from hypersaline soda lakes.</title>
        <authorList>
            <person name="Sorokin D.Y."/>
            <person name="Kublanov I.V."/>
            <person name="Roman P."/>
            <person name="Sinninghe Damste J.S."/>
            <person name="Golyshin P.N."/>
            <person name="Rojo D."/>
            <person name="Ciordia S."/>
            <person name="Mena M.D.C."/>
            <person name="Ferrer M."/>
            <person name="Messina E."/>
            <person name="Smedile F."/>
            <person name="La Spada G."/>
            <person name="La Cono V."/>
            <person name="Yakimov M.M."/>
        </authorList>
    </citation>
    <scope>NUCLEOTIDE SEQUENCE [LARGE SCALE GENOMIC DNA]</scope>
    <source>
        <strain evidence="5">AArc-Sl</strain>
    </source>
</reference>
<dbReference type="InterPro" id="IPR011991">
    <property type="entry name" value="ArsR-like_HTH"/>
</dbReference>
<dbReference type="KEGG" id="hdf:AArcSl_1993"/>
<dbReference type="SUPFAM" id="SSF46785">
    <property type="entry name" value="Winged helix' DNA-binding domain"/>
    <property type="match status" value="2"/>
</dbReference>
<dbReference type="Gene3D" id="1.10.10.10">
    <property type="entry name" value="Winged helix-like DNA-binding domain superfamily/Winged helix DNA-binding domain"/>
    <property type="match status" value="2"/>
</dbReference>
<dbReference type="InterPro" id="IPR012318">
    <property type="entry name" value="HTH_CRP"/>
</dbReference>
<dbReference type="InterPro" id="IPR036390">
    <property type="entry name" value="WH_DNA-bd_sf"/>
</dbReference>
<sequence>MFLATTDYEPVVTDGVDERKRDTLRRFAALGAAAPFVGSAGADSGDGTDEESSAQDDNETREAIRGYLATTPGAHFSKLRDDLRLGTGETQYHLRRLEDGGAVESEKDGDYRRYYPADRFDRWEKRALGYLRRETPRRMILELLAEPDLTGAALADRIGVSRPTISAAAGELSDAGILDREDGYRLEDPERLIALVVRYADSFGPGAVAFADDLAAYVRHDPRR</sequence>
<dbReference type="EMBL" id="CP025066">
    <property type="protein sequence ID" value="AUX09618.1"/>
    <property type="molecule type" value="Genomic_DNA"/>
</dbReference>
<feature type="compositionally biased region" description="Acidic residues" evidence="1">
    <location>
        <begin position="46"/>
        <end position="57"/>
    </location>
</feature>
<name>A0A343TKJ6_9EURY</name>
<dbReference type="Pfam" id="PF24266">
    <property type="entry name" value="HTH_HVO_0163_N"/>
    <property type="match status" value="1"/>
</dbReference>
<protein>
    <submittedName>
        <fullName evidence="4">ArsR family transcriptional regulator</fullName>
    </submittedName>
</protein>
<dbReference type="GO" id="GO:0006355">
    <property type="term" value="P:regulation of DNA-templated transcription"/>
    <property type="evidence" value="ECO:0007669"/>
    <property type="project" value="InterPro"/>
</dbReference>
<organism evidence="4 5">
    <name type="scientific">Halalkaliarchaeum desulfuricum</name>
    <dbReference type="NCBI Taxonomy" id="2055893"/>
    <lineage>
        <taxon>Archaea</taxon>
        <taxon>Methanobacteriati</taxon>
        <taxon>Methanobacteriota</taxon>
        <taxon>Stenosarchaea group</taxon>
        <taxon>Halobacteria</taxon>
        <taxon>Halobacteriales</taxon>
        <taxon>Haloferacaceae</taxon>
        <taxon>Halalkaliarchaeum</taxon>
    </lineage>
</organism>
<evidence type="ECO:0000256" key="1">
    <source>
        <dbReference type="SAM" id="MobiDB-lite"/>
    </source>
</evidence>